<evidence type="ECO:0000313" key="3">
    <source>
        <dbReference type="EMBL" id="KIW24792.1"/>
    </source>
</evidence>
<dbReference type="RefSeq" id="XP_016245008.1">
    <property type="nucleotide sequence ID" value="XM_016397817.1"/>
</dbReference>
<feature type="signal peptide" evidence="2">
    <location>
        <begin position="1"/>
        <end position="29"/>
    </location>
</feature>
<protein>
    <submittedName>
        <fullName evidence="3">Uncharacterized protein</fullName>
    </submittedName>
</protein>
<dbReference type="AlphaFoldDB" id="A0A0D2AIR1"/>
<gene>
    <name evidence="3" type="ORF">PV07_10483</name>
</gene>
<dbReference type="Proteomes" id="UP000054466">
    <property type="component" value="Unassembled WGS sequence"/>
</dbReference>
<reference evidence="3 4" key="1">
    <citation type="submission" date="2015-01" db="EMBL/GenBank/DDBJ databases">
        <title>The Genome Sequence of Cladophialophora immunda CBS83496.</title>
        <authorList>
            <consortium name="The Broad Institute Genomics Platform"/>
            <person name="Cuomo C."/>
            <person name="de Hoog S."/>
            <person name="Gorbushina A."/>
            <person name="Stielow B."/>
            <person name="Teixiera M."/>
            <person name="Abouelleil A."/>
            <person name="Chapman S.B."/>
            <person name="Priest M."/>
            <person name="Young S.K."/>
            <person name="Wortman J."/>
            <person name="Nusbaum C."/>
            <person name="Birren B."/>
        </authorList>
    </citation>
    <scope>NUCLEOTIDE SEQUENCE [LARGE SCALE GENOMIC DNA]</scope>
    <source>
        <strain evidence="3 4">CBS 83496</strain>
    </source>
</reference>
<dbReference type="HOGENOM" id="CLU_026024_0_0_1"/>
<evidence type="ECO:0000313" key="4">
    <source>
        <dbReference type="Proteomes" id="UP000054466"/>
    </source>
</evidence>
<dbReference type="OrthoDB" id="2956246at2759"/>
<name>A0A0D2AIR1_9EURO</name>
<evidence type="ECO:0000256" key="2">
    <source>
        <dbReference type="SAM" id="SignalP"/>
    </source>
</evidence>
<dbReference type="EMBL" id="KN847045">
    <property type="protein sequence ID" value="KIW24792.1"/>
    <property type="molecule type" value="Genomic_DNA"/>
</dbReference>
<accession>A0A0D2AIR1</accession>
<dbReference type="GeneID" id="27349677"/>
<proteinExistence type="predicted"/>
<sequence length="378" mass="40073">MGLLNLSLNFNLNLSLSLLPILLLATPSATPGLTPIHTSAALYTDTHTHTHARALFSLALLSSVLDACLEAFKLCLGMQTGLNPSALNQGEFPACAAMTTGYVFRVENQATVMYLQKVGRTGHLTTLDVHPPPSRAGPDDKTWSRRRASLLSSMPGLLLVAGLTLFPSQTDSPSVALVASLALLILSRILSVIALRARTSPAAGAWRGAPEPGVRGDLLVLLSEDRWVRIRGLVDDLKAVTSGAWLGRPQSPACAALVEGLDWVARMLVYLAVVALGGATDAEKGTLVGAVLAGHLLLVYQNSQVDELVMNGRTVAVAGTPDSVKNYARRLDMAKELVKEMGRSDFAVRLGLINPDKGGTEKKQTEKGMGPGQEVVTM</sequence>
<dbReference type="VEuPathDB" id="FungiDB:PV07_10483"/>
<feature type="region of interest" description="Disordered" evidence="1">
    <location>
        <begin position="357"/>
        <end position="378"/>
    </location>
</feature>
<evidence type="ECO:0000256" key="1">
    <source>
        <dbReference type="SAM" id="MobiDB-lite"/>
    </source>
</evidence>
<dbReference type="STRING" id="569365.A0A0D2AIR1"/>
<keyword evidence="2" id="KW-0732">Signal</keyword>
<keyword evidence="4" id="KW-1185">Reference proteome</keyword>
<feature type="chain" id="PRO_5002253653" evidence="2">
    <location>
        <begin position="30"/>
        <end position="378"/>
    </location>
</feature>
<organism evidence="3 4">
    <name type="scientific">Cladophialophora immunda</name>
    <dbReference type="NCBI Taxonomy" id="569365"/>
    <lineage>
        <taxon>Eukaryota</taxon>
        <taxon>Fungi</taxon>
        <taxon>Dikarya</taxon>
        <taxon>Ascomycota</taxon>
        <taxon>Pezizomycotina</taxon>
        <taxon>Eurotiomycetes</taxon>
        <taxon>Chaetothyriomycetidae</taxon>
        <taxon>Chaetothyriales</taxon>
        <taxon>Herpotrichiellaceae</taxon>
        <taxon>Cladophialophora</taxon>
    </lineage>
</organism>